<dbReference type="AlphaFoldDB" id="A0A6I2MBZ3"/>
<evidence type="ECO:0000313" key="3">
    <source>
        <dbReference type="EMBL" id="MRX53303.1"/>
    </source>
</evidence>
<dbReference type="Gene3D" id="6.20.240.60">
    <property type="match status" value="1"/>
</dbReference>
<protein>
    <submittedName>
        <fullName evidence="3">LysM peptidoglycan-binding domain-containing protein</fullName>
    </submittedName>
</protein>
<accession>A0A6I2MBZ3</accession>
<dbReference type="Pfam" id="PF01476">
    <property type="entry name" value="LysM"/>
    <property type="match status" value="1"/>
</dbReference>
<organism evidence="3 4">
    <name type="scientific">Metabacillus idriensis</name>
    <dbReference type="NCBI Taxonomy" id="324768"/>
    <lineage>
        <taxon>Bacteria</taxon>
        <taxon>Bacillati</taxon>
        <taxon>Bacillota</taxon>
        <taxon>Bacilli</taxon>
        <taxon>Bacillales</taxon>
        <taxon>Bacillaceae</taxon>
        <taxon>Metabacillus</taxon>
    </lineage>
</organism>
<name>A0A6I2MBZ3_9BACI</name>
<evidence type="ECO:0000313" key="4">
    <source>
        <dbReference type="Proteomes" id="UP000441585"/>
    </source>
</evidence>
<dbReference type="Gene3D" id="3.10.350.10">
    <property type="entry name" value="LysM domain"/>
    <property type="match status" value="1"/>
</dbReference>
<keyword evidence="1" id="KW-0732">Signal</keyword>
<dbReference type="InterPro" id="IPR042047">
    <property type="entry name" value="SleB_dom1"/>
</dbReference>
<dbReference type="EMBL" id="WKKF01000001">
    <property type="protein sequence ID" value="MRX53303.1"/>
    <property type="molecule type" value="Genomic_DNA"/>
</dbReference>
<dbReference type="PROSITE" id="PS51782">
    <property type="entry name" value="LYSM"/>
    <property type="match status" value="1"/>
</dbReference>
<feature type="chain" id="PRO_5026237863" evidence="1">
    <location>
        <begin position="27"/>
        <end position="196"/>
    </location>
</feature>
<dbReference type="Proteomes" id="UP000441585">
    <property type="component" value="Unassembled WGS sequence"/>
</dbReference>
<feature type="domain" description="LysM" evidence="2">
    <location>
        <begin position="28"/>
        <end position="71"/>
    </location>
</feature>
<evidence type="ECO:0000256" key="1">
    <source>
        <dbReference type="SAM" id="SignalP"/>
    </source>
</evidence>
<dbReference type="InterPro" id="IPR036779">
    <property type="entry name" value="LysM_dom_sf"/>
</dbReference>
<dbReference type="InterPro" id="IPR018392">
    <property type="entry name" value="LysM"/>
</dbReference>
<dbReference type="RefSeq" id="WP_070876208.1">
    <property type="nucleotide sequence ID" value="NZ_CAJFZX010000008.1"/>
</dbReference>
<dbReference type="SUPFAM" id="SSF54106">
    <property type="entry name" value="LysM domain"/>
    <property type="match status" value="1"/>
</dbReference>
<dbReference type="Gene3D" id="1.10.10.2520">
    <property type="entry name" value="Cell wall hydrolase SleB, domain 1"/>
    <property type="match status" value="1"/>
</dbReference>
<dbReference type="CDD" id="cd00118">
    <property type="entry name" value="LysM"/>
    <property type="match status" value="1"/>
</dbReference>
<sequence length="196" mass="21772">MKKAFFTFTIISALTLSLFGFEKAEAATKHEVKTGDTLWLIGKKYGVSIKEIQSLNHKSGQLLYVGEKLQVPQSISDEDKDLLARIVHAEAKGEPYAGKVAVATVVLNRVKDDRFPDTIKDVIYQKQSGIYAFSPVENGAIHEPADEKAKEAVQEALAYEGMGNDSVYFYNPVTAESDWIRTREVTLTIGKHTFAK</sequence>
<proteinExistence type="predicted"/>
<reference evidence="3 4" key="1">
    <citation type="submission" date="2019-11" db="EMBL/GenBank/DDBJ databases">
        <title>Bacillus idriensis genome.</title>
        <authorList>
            <person name="Konopka E.N."/>
            <person name="Newman J.D."/>
        </authorList>
    </citation>
    <scope>NUCLEOTIDE SEQUENCE [LARGE SCALE GENOMIC DNA]</scope>
    <source>
        <strain evidence="3 4">DSM 19097</strain>
    </source>
</reference>
<dbReference type="SMART" id="SM00257">
    <property type="entry name" value="LysM"/>
    <property type="match status" value="1"/>
</dbReference>
<evidence type="ECO:0000259" key="2">
    <source>
        <dbReference type="PROSITE" id="PS51782"/>
    </source>
</evidence>
<dbReference type="Pfam" id="PF07486">
    <property type="entry name" value="Hydrolase_2"/>
    <property type="match status" value="1"/>
</dbReference>
<dbReference type="InterPro" id="IPR011105">
    <property type="entry name" value="Cell_wall_hydrolase_SleB"/>
</dbReference>
<keyword evidence="4" id="KW-1185">Reference proteome</keyword>
<comment type="caution">
    <text evidence="3">The sequence shown here is derived from an EMBL/GenBank/DDBJ whole genome shotgun (WGS) entry which is preliminary data.</text>
</comment>
<gene>
    <name evidence="3" type="ORF">GJU41_04920</name>
</gene>
<dbReference type="GO" id="GO:0016787">
    <property type="term" value="F:hydrolase activity"/>
    <property type="evidence" value="ECO:0007669"/>
    <property type="project" value="InterPro"/>
</dbReference>
<feature type="signal peptide" evidence="1">
    <location>
        <begin position="1"/>
        <end position="26"/>
    </location>
</feature>